<sequence length="285" mass="31853">MGSPRKTLNKILLETDPPYFKPAQYHSHTNNDTREDVGYPPMAGNVAIIVARVKNVDVNEVIKTATENTRRVYRIHGKKNTSESSTQVTPSATATIIVRTSVQSPPPIPSDTTPQAEVSSAREVFTIPKTPSDKEKSQTIRHQDDNHKDSIRDLKHQLREARASRAAAGKRLKVFASQRHIMRKIGSETPDDNIPSALICAFCEPQGCHFSDACPIVVNSTTRKVIIDKGRGCSTCLKAHSKYLRCEKHDEPCRYCKQPGHNSALCDTPEIENTRQDSGYERDHR</sequence>
<comment type="similarity">
    <text evidence="1">Belongs to the metallo-dependent hydrolases superfamily. TatD-type hydrolase family.</text>
</comment>
<reference evidence="3 4" key="2">
    <citation type="submission" date="2018-11" db="EMBL/GenBank/DDBJ databases">
        <authorList>
            <consortium name="Pathogen Informatics"/>
        </authorList>
    </citation>
    <scope>NUCLEOTIDE SEQUENCE [LARGE SCALE GENOMIC DNA]</scope>
</reference>
<dbReference type="Pfam" id="PF01026">
    <property type="entry name" value="TatD_DNase"/>
    <property type="match status" value="1"/>
</dbReference>
<evidence type="ECO:0000313" key="5">
    <source>
        <dbReference type="WBParaSite" id="NBR_0001725801-mRNA-1"/>
    </source>
</evidence>
<dbReference type="GO" id="GO:0016788">
    <property type="term" value="F:hydrolase activity, acting on ester bonds"/>
    <property type="evidence" value="ECO:0007669"/>
    <property type="project" value="InterPro"/>
</dbReference>
<protein>
    <submittedName>
        <fullName evidence="5">CCHC-type domain-containing protein</fullName>
    </submittedName>
</protein>
<reference evidence="5" key="1">
    <citation type="submission" date="2017-02" db="UniProtKB">
        <authorList>
            <consortium name="WormBaseParasite"/>
        </authorList>
    </citation>
    <scope>IDENTIFICATION</scope>
</reference>
<keyword evidence="4" id="KW-1185">Reference proteome</keyword>
<organism evidence="5">
    <name type="scientific">Nippostrongylus brasiliensis</name>
    <name type="common">Rat hookworm</name>
    <dbReference type="NCBI Taxonomy" id="27835"/>
    <lineage>
        <taxon>Eukaryota</taxon>
        <taxon>Metazoa</taxon>
        <taxon>Ecdysozoa</taxon>
        <taxon>Nematoda</taxon>
        <taxon>Chromadorea</taxon>
        <taxon>Rhabditida</taxon>
        <taxon>Rhabditina</taxon>
        <taxon>Rhabditomorpha</taxon>
        <taxon>Strongyloidea</taxon>
        <taxon>Heligmosomidae</taxon>
        <taxon>Nippostrongylus</taxon>
    </lineage>
</organism>
<dbReference type="InterPro" id="IPR032466">
    <property type="entry name" value="Metal_Hydrolase"/>
</dbReference>
<dbReference type="Proteomes" id="UP000271162">
    <property type="component" value="Unassembled WGS sequence"/>
</dbReference>
<dbReference type="AlphaFoldDB" id="A0A0N4YJU2"/>
<proteinExistence type="inferred from homology"/>
<gene>
    <name evidence="3" type="ORF">NBR_LOCUS17259</name>
</gene>
<evidence type="ECO:0000313" key="3">
    <source>
        <dbReference type="EMBL" id="VDL80873.1"/>
    </source>
</evidence>
<evidence type="ECO:0000256" key="2">
    <source>
        <dbReference type="SAM" id="MobiDB-lite"/>
    </source>
</evidence>
<dbReference type="SUPFAM" id="SSF51556">
    <property type="entry name" value="Metallo-dependent hydrolases"/>
    <property type="match status" value="1"/>
</dbReference>
<dbReference type="PANTHER" id="PTHR46363:SF1">
    <property type="entry name" value="DEOXYRIBONUCLEASE TATDN2-RELATED"/>
    <property type="match status" value="1"/>
</dbReference>
<dbReference type="InterPro" id="IPR001130">
    <property type="entry name" value="TatD-like"/>
</dbReference>
<evidence type="ECO:0000313" key="4">
    <source>
        <dbReference type="Proteomes" id="UP000271162"/>
    </source>
</evidence>
<dbReference type="EMBL" id="UYSL01022650">
    <property type="protein sequence ID" value="VDL80873.1"/>
    <property type="molecule type" value="Genomic_DNA"/>
</dbReference>
<feature type="region of interest" description="Disordered" evidence="2">
    <location>
        <begin position="127"/>
        <end position="146"/>
    </location>
</feature>
<dbReference type="WBParaSite" id="NBR_0001725801-mRNA-1">
    <property type="protein sequence ID" value="NBR_0001725801-mRNA-1"/>
    <property type="gene ID" value="NBR_0001725801"/>
</dbReference>
<feature type="region of interest" description="Disordered" evidence="2">
    <location>
        <begin position="19"/>
        <end position="38"/>
    </location>
</feature>
<accession>A0A0N4YJU2</accession>
<dbReference type="Gene3D" id="3.20.20.140">
    <property type="entry name" value="Metal-dependent hydrolases"/>
    <property type="match status" value="1"/>
</dbReference>
<name>A0A0N4YJU2_NIPBR</name>
<evidence type="ECO:0000256" key="1">
    <source>
        <dbReference type="ARBA" id="ARBA00009275"/>
    </source>
</evidence>
<feature type="compositionally biased region" description="Basic and acidic residues" evidence="2">
    <location>
        <begin position="131"/>
        <end position="146"/>
    </location>
</feature>
<dbReference type="PANTHER" id="PTHR46363">
    <property type="entry name" value="DEOXYRIBONUCLEASE TATDN2-RELATED"/>
    <property type="match status" value="1"/>
</dbReference>